<dbReference type="EMBL" id="JABFIF010000002">
    <property type="protein sequence ID" value="NOH15143.1"/>
    <property type="molecule type" value="Genomic_DNA"/>
</dbReference>
<dbReference type="RefSeq" id="WP_171302749.1">
    <property type="nucleotide sequence ID" value="NZ_JABFIF010000002.1"/>
</dbReference>
<evidence type="ECO:0000313" key="2">
    <source>
        <dbReference type="Proteomes" id="UP000528432"/>
    </source>
</evidence>
<evidence type="ECO:0000313" key="1">
    <source>
        <dbReference type="EMBL" id="NOH15143.1"/>
    </source>
</evidence>
<comment type="caution">
    <text evidence="1">The sequence shown here is derived from an EMBL/GenBank/DDBJ whole genome shotgun (WGS) entry which is preliminary data.</text>
</comment>
<protein>
    <recommendedName>
        <fullName evidence="3">Transposase</fullName>
    </recommendedName>
</protein>
<organism evidence="1 2">
    <name type="scientific">Clostridium cochlearium</name>
    <dbReference type="NCBI Taxonomy" id="1494"/>
    <lineage>
        <taxon>Bacteria</taxon>
        <taxon>Bacillati</taxon>
        <taxon>Bacillota</taxon>
        <taxon>Clostridia</taxon>
        <taxon>Eubacteriales</taxon>
        <taxon>Clostridiaceae</taxon>
        <taxon>Clostridium</taxon>
    </lineage>
</organism>
<dbReference type="Proteomes" id="UP000528432">
    <property type="component" value="Unassembled WGS sequence"/>
</dbReference>
<name>A0A7Y3XXP8_CLOCO</name>
<dbReference type="AlphaFoldDB" id="A0A7Y3XXP8"/>
<gene>
    <name evidence="1" type="ORF">HMJ28_01840</name>
</gene>
<reference evidence="1 2" key="1">
    <citation type="submission" date="2020-05" db="EMBL/GenBank/DDBJ databases">
        <title>Draft genome sequence of Clostridium cochlearium strain AGROS13 isolated from a sheep dairy farm in New Zealand.</title>
        <authorList>
            <person name="Gupta T.B."/>
            <person name="Jauregui R."/>
            <person name="Risson A.N."/>
            <person name="Brightwell G."/>
            <person name="Maclean P."/>
        </authorList>
    </citation>
    <scope>NUCLEOTIDE SEQUENCE [LARGE SCALE GENOMIC DNA]</scope>
    <source>
        <strain evidence="1 2">AGROS13</strain>
    </source>
</reference>
<proteinExistence type="predicted"/>
<evidence type="ECO:0008006" key="3">
    <source>
        <dbReference type="Google" id="ProtNLM"/>
    </source>
</evidence>
<accession>A0A7Y3XXP8</accession>
<sequence length="62" mass="6926">MSKSDIAVDFINSFEKPANCDKIYCLVDSWYTSQKLVNSTLMQGIHLIGALKDISVRNFNAA</sequence>